<dbReference type="AlphaFoldDB" id="A0A235FAP4"/>
<keyword evidence="3" id="KW-0378">Hydrolase</keyword>
<dbReference type="OrthoDB" id="9791132at2"/>
<dbReference type="InterPro" id="IPR001967">
    <property type="entry name" value="Peptidase_S11_N"/>
</dbReference>
<accession>A0A235FAP4</accession>
<gene>
    <name evidence="12" type="ORF">CGZ90_00465</name>
</gene>
<dbReference type="Proteomes" id="UP000215059">
    <property type="component" value="Unassembled WGS sequence"/>
</dbReference>
<keyword evidence="12" id="KW-0121">Carboxypeptidase</keyword>
<evidence type="ECO:0000256" key="5">
    <source>
        <dbReference type="ARBA" id="ARBA00022984"/>
    </source>
</evidence>
<feature type="active site" evidence="7">
    <location>
        <position position="116"/>
    </location>
</feature>
<dbReference type="GO" id="GO:0006508">
    <property type="term" value="P:proteolysis"/>
    <property type="evidence" value="ECO:0007669"/>
    <property type="project" value="InterPro"/>
</dbReference>
<keyword evidence="6" id="KW-0961">Cell wall biogenesis/degradation</keyword>
<dbReference type="RefSeq" id="WP_094250373.1">
    <property type="nucleotide sequence ID" value="NZ_JBHLXL010000001.1"/>
</dbReference>
<dbReference type="PANTHER" id="PTHR21581:SF33">
    <property type="entry name" value="D-ALANYL-D-ALANINE CARBOXYPEPTIDASE DACB"/>
    <property type="match status" value="1"/>
</dbReference>
<evidence type="ECO:0000256" key="9">
    <source>
        <dbReference type="RuleBase" id="RU004016"/>
    </source>
</evidence>
<feature type="chain" id="PRO_5039121279" evidence="10">
    <location>
        <begin position="26"/>
        <end position="388"/>
    </location>
</feature>
<dbReference type="GO" id="GO:0008360">
    <property type="term" value="P:regulation of cell shape"/>
    <property type="evidence" value="ECO:0007669"/>
    <property type="project" value="UniProtKB-KW"/>
</dbReference>
<dbReference type="PRINTS" id="PR00725">
    <property type="entry name" value="DADACBPTASE1"/>
</dbReference>
<comment type="similarity">
    <text evidence="1 9">Belongs to the peptidase S11 family.</text>
</comment>
<feature type="signal peptide" evidence="10">
    <location>
        <begin position="1"/>
        <end position="25"/>
    </location>
</feature>
<evidence type="ECO:0000259" key="11">
    <source>
        <dbReference type="Pfam" id="PF00768"/>
    </source>
</evidence>
<evidence type="ECO:0000256" key="3">
    <source>
        <dbReference type="ARBA" id="ARBA00022801"/>
    </source>
</evidence>
<dbReference type="GO" id="GO:0009002">
    <property type="term" value="F:serine-type D-Ala-D-Ala carboxypeptidase activity"/>
    <property type="evidence" value="ECO:0007669"/>
    <property type="project" value="InterPro"/>
</dbReference>
<keyword evidence="5" id="KW-0573">Peptidoglycan synthesis</keyword>
<evidence type="ECO:0000256" key="2">
    <source>
        <dbReference type="ARBA" id="ARBA00022729"/>
    </source>
</evidence>
<dbReference type="InterPro" id="IPR018044">
    <property type="entry name" value="Peptidase_S11"/>
</dbReference>
<evidence type="ECO:0000256" key="10">
    <source>
        <dbReference type="SAM" id="SignalP"/>
    </source>
</evidence>
<reference evidence="12 13" key="1">
    <citation type="submission" date="2017-07" db="EMBL/GenBank/DDBJ databases">
        <title>Fictibacillus sp. nov. GDSW-R2A3 Genome sequencing and assembly.</title>
        <authorList>
            <person name="Mayilraj S."/>
        </authorList>
    </citation>
    <scope>NUCLEOTIDE SEQUENCE [LARGE SCALE GENOMIC DNA]</scope>
    <source>
        <strain evidence="12 13">GDSW-R2A3</strain>
    </source>
</reference>
<dbReference type="Gene3D" id="3.40.710.10">
    <property type="entry name" value="DD-peptidase/beta-lactamase superfamily"/>
    <property type="match status" value="1"/>
</dbReference>
<dbReference type="GO" id="GO:0009252">
    <property type="term" value="P:peptidoglycan biosynthetic process"/>
    <property type="evidence" value="ECO:0007669"/>
    <property type="project" value="UniProtKB-KW"/>
</dbReference>
<evidence type="ECO:0000313" key="13">
    <source>
        <dbReference type="Proteomes" id="UP000215059"/>
    </source>
</evidence>
<dbReference type="Gene3D" id="2.30.140.30">
    <property type="match status" value="1"/>
</dbReference>
<feature type="active site" description="Acyl-ester intermediate" evidence="7">
    <location>
        <position position="61"/>
    </location>
</feature>
<name>A0A235FAP4_9BACL</name>
<comment type="caution">
    <text evidence="12">The sequence shown here is derived from an EMBL/GenBank/DDBJ whole genome shotgun (WGS) entry which is preliminary data.</text>
</comment>
<evidence type="ECO:0000256" key="8">
    <source>
        <dbReference type="PIRSR" id="PIRSR618044-2"/>
    </source>
</evidence>
<dbReference type="Pfam" id="PF00768">
    <property type="entry name" value="Peptidase_S11"/>
    <property type="match status" value="1"/>
</dbReference>
<organism evidence="12 13">
    <name type="scientific">Fictibacillus aquaticus</name>
    <dbReference type="NCBI Taxonomy" id="2021314"/>
    <lineage>
        <taxon>Bacteria</taxon>
        <taxon>Bacillati</taxon>
        <taxon>Bacillota</taxon>
        <taxon>Bacilli</taxon>
        <taxon>Bacillales</taxon>
        <taxon>Fictibacillaceae</taxon>
        <taxon>Fictibacillus</taxon>
    </lineage>
</organism>
<dbReference type="EMBL" id="NOII01000001">
    <property type="protein sequence ID" value="OYD58411.1"/>
    <property type="molecule type" value="Genomic_DNA"/>
</dbReference>
<evidence type="ECO:0000256" key="6">
    <source>
        <dbReference type="ARBA" id="ARBA00023316"/>
    </source>
</evidence>
<keyword evidence="2 10" id="KW-0732">Signal</keyword>
<dbReference type="SUPFAM" id="SSF56601">
    <property type="entry name" value="beta-lactamase/transpeptidase-like"/>
    <property type="match status" value="1"/>
</dbReference>
<protein>
    <submittedName>
        <fullName evidence="12">D-alanyl-D-alanine carboxypeptidase</fullName>
    </submittedName>
</protein>
<feature type="binding site" evidence="8">
    <location>
        <position position="224"/>
    </location>
    <ligand>
        <name>substrate</name>
    </ligand>
</feature>
<dbReference type="PANTHER" id="PTHR21581">
    <property type="entry name" value="D-ALANYL-D-ALANINE CARBOXYPEPTIDASE"/>
    <property type="match status" value="1"/>
</dbReference>
<dbReference type="InterPro" id="IPR012338">
    <property type="entry name" value="Beta-lactam/transpept-like"/>
</dbReference>
<evidence type="ECO:0000313" key="12">
    <source>
        <dbReference type="EMBL" id="OYD58411.1"/>
    </source>
</evidence>
<evidence type="ECO:0000256" key="4">
    <source>
        <dbReference type="ARBA" id="ARBA00022960"/>
    </source>
</evidence>
<keyword evidence="4" id="KW-0133">Cell shape</keyword>
<evidence type="ECO:0000256" key="7">
    <source>
        <dbReference type="PIRSR" id="PIRSR618044-1"/>
    </source>
</evidence>
<keyword evidence="13" id="KW-1185">Reference proteome</keyword>
<keyword evidence="12" id="KW-0645">Protease</keyword>
<sequence length="388" mass="43591">MPTYKLFAKIAAASILLFSSLPSKAAAEGPGVSARGAVLMEQESGRVLFGRDEHTSMRIASITKIMTAIIAVESGKLMQRVKISEKAAGTEGSSLYLKPGETVPLKDLVYGLMLRSGNDSAVAIAEYVGGSLEGFVYMMNEKAQEIGMKDTLFQNPHGLDDHEDHYSSAYDMALLTRYAMENETFKEISATKVYRSPQEGEKWDRVWRNKNKMLKYYKYSTGGKTGYTKRAKRTLVSTAEKNGMELIAVTLNDPNDWDDHERMFEWAFHEFDLVPIVKKGPVDGVQKEYKHKLEANRTFFYPLRESEKRDITSKMNVYRYPKDGKWKGGEAPKPVGRLFIELAGIEIGNLPLYYEGKAPIKDDLGVWGTFKNIFSQLFFVQAEGGTDG</sequence>
<evidence type="ECO:0000256" key="1">
    <source>
        <dbReference type="ARBA" id="ARBA00007164"/>
    </source>
</evidence>
<dbReference type="GO" id="GO:0071555">
    <property type="term" value="P:cell wall organization"/>
    <property type="evidence" value="ECO:0007669"/>
    <property type="project" value="UniProtKB-KW"/>
</dbReference>
<feature type="active site" description="Acyl-ester intermediate" evidence="7">
    <location>
        <position position="64"/>
    </location>
</feature>
<proteinExistence type="inferred from homology"/>
<feature type="domain" description="Peptidase S11 D-alanyl-D-alanine carboxypeptidase A N-terminal" evidence="11">
    <location>
        <begin position="26"/>
        <end position="254"/>
    </location>
</feature>